<feature type="compositionally biased region" description="Polar residues" evidence="1">
    <location>
        <begin position="45"/>
        <end position="54"/>
    </location>
</feature>
<dbReference type="Gene3D" id="3.30.420.280">
    <property type="match status" value="1"/>
</dbReference>
<sequence length="567" mass="64840">MAQETKDWDLHPENYLLEEDGVTFKLKKDGTPRKKSGRPKGSKGNYNYHSSTKAKMNARRSVSKKKKRIAQLKNQISSHTTNLKKQKEVLNKLDNKTNNQVVLDTELEQLIPSVQQEIKQNPTENVVFHPNDGPQTEFLAASERDVLYGGAAGGGKSYAMLVDPLRYAHKKAHRALILRRSMPELRELIDKSRELYPKAFPGCKFREVEKLWNFPSGAKIEFGFLERDADVYRYQGQAYSWIGFDEITHLPTEFGWNYLASRLRTTDPSIETYLRCTANPGGVGAHWVKKRYVEAEEPNKSFIGKDGLSRKFIPARLDDNPYLAQDGRYEEMLKALPPIQRRQLLEGNWDVAEGAAFVEFDPTVHVIPPFILPVVWERVKGIDYGYSSESCCLWGAVDRSDGTLIIYRELYRKNLTGLDLGRIITELEVEDPFSVQGVLDTAAWARTGTTGPTVGETLQQLGHKLRRADKNRIQGKIQIHEYLKVQNNGNRPKLQIFNTCPNLIRELQSIPLSKTKPEDVDTNASDHAYDALRYLIMSRPRITDPLERIRQIKRESIYKPSDPDFGY</sequence>
<organism evidence="2">
    <name type="scientific">uncultured virus</name>
    <dbReference type="NCBI Taxonomy" id="340016"/>
    <lineage>
        <taxon>Viruses</taxon>
        <taxon>environmental samples</taxon>
    </lineage>
</organism>
<dbReference type="InterPro" id="IPR027417">
    <property type="entry name" value="P-loop_NTPase"/>
</dbReference>
<name>A0A218MLR2_9VIRU</name>
<evidence type="ECO:0000313" key="2">
    <source>
        <dbReference type="EMBL" id="ASF00208.1"/>
    </source>
</evidence>
<dbReference type="Gene3D" id="3.40.50.300">
    <property type="entry name" value="P-loop containing nucleotide triphosphate hydrolases"/>
    <property type="match status" value="1"/>
</dbReference>
<dbReference type="Pfam" id="PF03237">
    <property type="entry name" value="Terminase_6N"/>
    <property type="match status" value="1"/>
</dbReference>
<protein>
    <submittedName>
        <fullName evidence="2">Putative phage terminase large subunit</fullName>
    </submittedName>
</protein>
<proteinExistence type="predicted"/>
<reference evidence="2" key="2">
    <citation type="journal article" date="2017" name="Nat. Commun.">
        <title>Single-virus genomics reveals hidden cosmopolitan and abundant viruses.</title>
        <authorList>
            <person name="Martinez-Hernandez F."/>
            <person name="Fornas O."/>
            <person name="Lluesma Gomez M."/>
            <person name="Bolduc B."/>
            <person name="de la Cruz Pena M.J."/>
            <person name="Martinez J.M."/>
            <person name="Anton J."/>
            <person name="Gasol J.M."/>
            <person name="Rosselli R."/>
            <person name="Rodriguez-Valera F."/>
            <person name="Sullivan M.B."/>
            <person name="Acinas S.G."/>
            <person name="Martinez-Garcia M."/>
        </authorList>
    </citation>
    <scope>NUCLEOTIDE SEQUENCE</scope>
</reference>
<reference evidence="2" key="1">
    <citation type="submission" date="2016-10" db="EMBL/GenBank/DDBJ databases">
        <authorList>
            <person name="Varghese N."/>
        </authorList>
    </citation>
    <scope>NUCLEOTIDE SEQUENCE</scope>
</reference>
<accession>A0A218MLR2</accession>
<dbReference type="EMBL" id="KY052820">
    <property type="protein sequence ID" value="ASF00208.1"/>
    <property type="molecule type" value="Genomic_DNA"/>
</dbReference>
<feature type="region of interest" description="Disordered" evidence="1">
    <location>
        <begin position="26"/>
        <end position="62"/>
    </location>
</feature>
<evidence type="ECO:0000256" key="1">
    <source>
        <dbReference type="SAM" id="MobiDB-lite"/>
    </source>
</evidence>